<comment type="catalytic activity">
    <reaction evidence="1">
        <text>Endohydrolysis of (1-&gt;4)-beta-D-glucosidic linkages in cellulose, lichenin and cereal beta-D-glucans.</text>
        <dbReference type="EC" id="3.2.1.4"/>
    </reaction>
</comment>
<evidence type="ECO:0000259" key="14">
    <source>
        <dbReference type="PROSITE" id="PS51164"/>
    </source>
</evidence>
<dbReference type="InterPro" id="IPR013320">
    <property type="entry name" value="ConA-like_dom_sf"/>
</dbReference>
<evidence type="ECO:0000256" key="12">
    <source>
        <dbReference type="SAM" id="MobiDB-lite"/>
    </source>
</evidence>
<keyword evidence="10 11" id="KW-0624">Polysaccharide degradation</keyword>
<evidence type="ECO:0000256" key="13">
    <source>
        <dbReference type="SAM" id="SignalP"/>
    </source>
</evidence>
<keyword evidence="9 11" id="KW-0326">Glycosidase</keyword>
<dbReference type="EC" id="3.2.1.-" evidence="11"/>
<evidence type="ECO:0000256" key="11">
    <source>
        <dbReference type="RuleBase" id="RU361164"/>
    </source>
</evidence>
<evidence type="ECO:0000256" key="6">
    <source>
        <dbReference type="ARBA" id="ARBA00023157"/>
    </source>
</evidence>
<keyword evidence="16" id="KW-1185">Reference proteome</keyword>
<sequence>MVQILVLTALAAVLPLITAQQIGTQTPNVNPSLPTWKCTTAGGCIQQNTSVVIDWNYHWIHTVNGSASCTTSTGVNSTLCPTEAVCAQNCAIEGVDYASAGVTTSGNALTLHQYVQSNGVTSNASPRVYLLGADGNYEMLQLLGQELRFDVDVSTLVCGENGALYLSEMLATGGRSQYNPGGASYGSGYCDAQCPVQNWINGTLNTGNEGACCNEMDIWEANANATALTPHPCEGDTCDKSGCGFNPYAMGNTSYYGNGGTVDTLKPITVITQFYTTDGTTTGTLSEIRRLYIQNGKVIKNAVSTSGLDSITASWCSSSDATAASLGGLTTMGQSLGRGMVLIFSIWNDNGQYMNWLDSGSSGPCNASEGNPTLIESKTPGTYTTFSNIRWGDIGSTFDQGTGGGSGSSSSSSSGSSSSRATSVTSITSVRSATTTTASSRAATTTTASNGGTAGHWSQCGGVGWAGATVCATGYTCQAQNPYYSQCL</sequence>
<evidence type="ECO:0000256" key="10">
    <source>
        <dbReference type="ARBA" id="ARBA00023326"/>
    </source>
</evidence>
<keyword evidence="4 11" id="KW-0378">Hydrolase</keyword>
<keyword evidence="3 13" id="KW-0732">Signal</keyword>
<protein>
    <recommendedName>
        <fullName evidence="11">Glucanase</fullName>
        <ecNumber evidence="11">3.2.1.-</ecNumber>
    </recommendedName>
</protein>
<dbReference type="Proteomes" id="UP000184330">
    <property type="component" value="Unassembled WGS sequence"/>
</dbReference>
<dbReference type="GO" id="GO:0030245">
    <property type="term" value="P:cellulose catabolic process"/>
    <property type="evidence" value="ECO:0007669"/>
    <property type="project" value="UniProtKB-KW"/>
</dbReference>
<dbReference type="PRINTS" id="PR00734">
    <property type="entry name" value="GLHYDRLASE7"/>
</dbReference>
<dbReference type="GO" id="GO:0008810">
    <property type="term" value="F:cellulase activity"/>
    <property type="evidence" value="ECO:0007669"/>
    <property type="project" value="UniProtKB-EC"/>
</dbReference>
<comment type="similarity">
    <text evidence="2 11">Belongs to the glycosyl hydrolase 7 (cellulase C) family.</text>
</comment>
<evidence type="ECO:0000256" key="2">
    <source>
        <dbReference type="ARBA" id="ARBA00006044"/>
    </source>
</evidence>
<evidence type="ECO:0000256" key="4">
    <source>
        <dbReference type="ARBA" id="ARBA00022801"/>
    </source>
</evidence>
<evidence type="ECO:0000256" key="9">
    <source>
        <dbReference type="ARBA" id="ARBA00023295"/>
    </source>
</evidence>
<evidence type="ECO:0000256" key="7">
    <source>
        <dbReference type="ARBA" id="ARBA00023180"/>
    </source>
</evidence>
<evidence type="ECO:0000313" key="15">
    <source>
        <dbReference type="EMBL" id="CZR58529.1"/>
    </source>
</evidence>
<dbReference type="PROSITE" id="PS00562">
    <property type="entry name" value="CBM1_1"/>
    <property type="match status" value="1"/>
</dbReference>
<gene>
    <name evidence="15" type="ORF">PAC_08421</name>
</gene>
<organism evidence="15 16">
    <name type="scientific">Phialocephala subalpina</name>
    <dbReference type="NCBI Taxonomy" id="576137"/>
    <lineage>
        <taxon>Eukaryota</taxon>
        <taxon>Fungi</taxon>
        <taxon>Dikarya</taxon>
        <taxon>Ascomycota</taxon>
        <taxon>Pezizomycotina</taxon>
        <taxon>Leotiomycetes</taxon>
        <taxon>Helotiales</taxon>
        <taxon>Mollisiaceae</taxon>
        <taxon>Phialocephala</taxon>
        <taxon>Phialocephala fortinii species complex</taxon>
    </lineage>
</organism>
<reference evidence="15 16" key="1">
    <citation type="submission" date="2016-03" db="EMBL/GenBank/DDBJ databases">
        <authorList>
            <person name="Ploux O."/>
        </authorList>
    </citation>
    <scope>NUCLEOTIDE SEQUENCE [LARGE SCALE GENOMIC DNA]</scope>
    <source>
        <strain evidence="15 16">UAMH 11012</strain>
    </source>
</reference>
<keyword evidence="7" id="KW-0325">Glycoprotein</keyword>
<dbReference type="PANTHER" id="PTHR33753">
    <property type="entry name" value="1,4-BETA-D-GLUCAN CELLOBIOHYDROLASE B"/>
    <property type="match status" value="1"/>
</dbReference>
<feature type="chain" id="PRO_5012566705" description="Glucanase" evidence="13">
    <location>
        <begin position="20"/>
        <end position="488"/>
    </location>
</feature>
<feature type="domain" description="CBM1" evidence="14">
    <location>
        <begin position="452"/>
        <end position="488"/>
    </location>
</feature>
<evidence type="ECO:0000256" key="8">
    <source>
        <dbReference type="ARBA" id="ARBA00023277"/>
    </source>
</evidence>
<keyword evidence="5 11" id="KW-0136">Cellulose degradation</keyword>
<dbReference type="CDD" id="cd07999">
    <property type="entry name" value="GH7_CBH_EG"/>
    <property type="match status" value="1"/>
</dbReference>
<dbReference type="Gene3D" id="2.70.100.10">
    <property type="entry name" value="Glycoside hydrolase, family 7, domain"/>
    <property type="match status" value="1"/>
</dbReference>
<dbReference type="GO" id="GO:0005576">
    <property type="term" value="C:extracellular region"/>
    <property type="evidence" value="ECO:0007669"/>
    <property type="project" value="InterPro"/>
</dbReference>
<keyword evidence="6" id="KW-1015">Disulfide bond</keyword>
<evidence type="ECO:0000313" key="16">
    <source>
        <dbReference type="Proteomes" id="UP000184330"/>
    </source>
</evidence>
<dbReference type="InterPro" id="IPR001722">
    <property type="entry name" value="Glyco_hydro_7"/>
</dbReference>
<feature type="region of interest" description="Disordered" evidence="12">
    <location>
        <begin position="397"/>
        <end position="453"/>
    </location>
</feature>
<dbReference type="SMART" id="SM00236">
    <property type="entry name" value="fCBD"/>
    <property type="match status" value="1"/>
</dbReference>
<dbReference type="EMBL" id="FJOG01000012">
    <property type="protein sequence ID" value="CZR58529.1"/>
    <property type="molecule type" value="Genomic_DNA"/>
</dbReference>
<dbReference type="SUPFAM" id="SSF57180">
    <property type="entry name" value="Cellulose-binding domain"/>
    <property type="match status" value="1"/>
</dbReference>
<accession>A0A1L7X0H9</accession>
<evidence type="ECO:0000256" key="3">
    <source>
        <dbReference type="ARBA" id="ARBA00022729"/>
    </source>
</evidence>
<dbReference type="GO" id="GO:0030248">
    <property type="term" value="F:cellulose binding"/>
    <property type="evidence" value="ECO:0007669"/>
    <property type="project" value="InterPro"/>
</dbReference>
<dbReference type="STRING" id="576137.A0A1L7X0H9"/>
<keyword evidence="8" id="KW-0119">Carbohydrate metabolism</keyword>
<dbReference type="PROSITE" id="PS51164">
    <property type="entry name" value="CBM1_2"/>
    <property type="match status" value="1"/>
</dbReference>
<feature type="signal peptide" evidence="13">
    <location>
        <begin position="1"/>
        <end position="19"/>
    </location>
</feature>
<feature type="compositionally biased region" description="Low complexity" evidence="12">
    <location>
        <begin position="408"/>
        <end position="451"/>
    </location>
</feature>
<proteinExistence type="inferred from homology"/>
<dbReference type="SUPFAM" id="SSF49899">
    <property type="entry name" value="Concanavalin A-like lectins/glucanases"/>
    <property type="match status" value="1"/>
</dbReference>
<dbReference type="InterPro" id="IPR037019">
    <property type="entry name" value="Glyco_hydro_7_sf"/>
</dbReference>
<dbReference type="AlphaFoldDB" id="A0A1L7X0H9"/>
<dbReference type="PANTHER" id="PTHR33753:SF1">
    <property type="entry name" value="ENDO-BETA-1,4-GLUCANASE CELB"/>
    <property type="match status" value="1"/>
</dbReference>
<dbReference type="InterPro" id="IPR035971">
    <property type="entry name" value="CBD_sf"/>
</dbReference>
<evidence type="ECO:0000256" key="5">
    <source>
        <dbReference type="ARBA" id="ARBA00023001"/>
    </source>
</evidence>
<dbReference type="OrthoDB" id="412382at2759"/>
<dbReference type="Pfam" id="PF00734">
    <property type="entry name" value="CBM_1"/>
    <property type="match status" value="1"/>
</dbReference>
<dbReference type="Pfam" id="PF00840">
    <property type="entry name" value="Glyco_hydro_7"/>
    <property type="match status" value="1"/>
</dbReference>
<evidence type="ECO:0000256" key="1">
    <source>
        <dbReference type="ARBA" id="ARBA00000966"/>
    </source>
</evidence>
<dbReference type="InterPro" id="IPR000254">
    <property type="entry name" value="CBD"/>
</dbReference>
<name>A0A1L7X0H9_9HELO</name>